<organism evidence="1 2">
    <name type="scientific">Sinorhizobium fredii (strain USDA 257)</name>
    <dbReference type="NCBI Taxonomy" id="1185652"/>
    <lineage>
        <taxon>Bacteria</taxon>
        <taxon>Pseudomonadati</taxon>
        <taxon>Pseudomonadota</taxon>
        <taxon>Alphaproteobacteria</taxon>
        <taxon>Hyphomicrobiales</taxon>
        <taxon>Rhizobiaceae</taxon>
        <taxon>Sinorhizobium/Ensifer group</taxon>
        <taxon>Sinorhizobium</taxon>
    </lineage>
</organism>
<gene>
    <name evidence="1" type="ORF">USDA257_c14040</name>
</gene>
<dbReference type="AlphaFoldDB" id="I3X288"/>
<protein>
    <submittedName>
        <fullName evidence="1">Uncharacterized protein</fullName>
    </submittedName>
</protein>
<name>I3X288_SINF2</name>
<dbReference type="KEGG" id="sfd:USDA257_c14040"/>
<dbReference type="Proteomes" id="UP000006180">
    <property type="component" value="Chromosome"/>
</dbReference>
<dbReference type="EMBL" id="CP003563">
    <property type="protein sequence ID" value="AFL49994.1"/>
    <property type="molecule type" value="Genomic_DNA"/>
</dbReference>
<evidence type="ECO:0000313" key="1">
    <source>
        <dbReference type="EMBL" id="AFL49994.1"/>
    </source>
</evidence>
<evidence type="ECO:0000313" key="2">
    <source>
        <dbReference type="Proteomes" id="UP000006180"/>
    </source>
</evidence>
<proteinExistence type="predicted"/>
<reference evidence="1 2" key="1">
    <citation type="journal article" date="2012" name="J. Bacteriol.">
        <title>Complete genome sequence of the broad-host-range strain Sinorhizobium fredii USDA257.</title>
        <authorList>
            <person name="Schuldes J."/>
            <person name="Rodriguez Orbegoso M."/>
            <person name="Schmeisser C."/>
            <person name="Krishnan H.B."/>
            <person name="Daniel R."/>
            <person name="Streit W.R."/>
        </authorList>
    </citation>
    <scope>NUCLEOTIDE SEQUENCE [LARGE SCALE GENOMIC DNA]</scope>
    <source>
        <strain evidence="1 2">USDA 257</strain>
    </source>
</reference>
<dbReference type="HOGENOM" id="CLU_3333056_0_0_5"/>
<accession>I3X288</accession>
<sequence length="38" mass="4198">MESGQAEIPEDLARWLEGLARCHEAAGIPTGYRDVAHF</sequence>
<dbReference type="PATRIC" id="fig|1185652.3.peg.1459"/>